<dbReference type="EMBL" id="VRYZ01000007">
    <property type="protein sequence ID" value="TXS90011.1"/>
    <property type="molecule type" value="Genomic_DNA"/>
</dbReference>
<dbReference type="OrthoDB" id="5735996at2"/>
<gene>
    <name evidence="2" type="ORF">FVW59_15500</name>
</gene>
<dbReference type="AlphaFoldDB" id="A0A5C8ZRM7"/>
<sequence length="153" mass="17154">MGVKSTVCGALGVATVVVSLIGVQATAGTTYYRWQDERGNLVHSDRPPPQGVDYEVISTGSQFKRDVTAEEGAVPRDLKPSVDNRFEKKAVRTEEQIKKNPEICERARENLTTLETWDDVNVKDDQGDIRPLTDAEKKQRTEEARRQIALHCE</sequence>
<feature type="domain" description="DUF4124" evidence="1">
    <location>
        <begin position="25"/>
        <end position="59"/>
    </location>
</feature>
<evidence type="ECO:0000313" key="3">
    <source>
        <dbReference type="Proteomes" id="UP000321933"/>
    </source>
</evidence>
<organism evidence="2 3">
    <name type="scientific">Parahaliea aestuarii</name>
    <dbReference type="NCBI Taxonomy" id="1852021"/>
    <lineage>
        <taxon>Bacteria</taxon>
        <taxon>Pseudomonadati</taxon>
        <taxon>Pseudomonadota</taxon>
        <taxon>Gammaproteobacteria</taxon>
        <taxon>Cellvibrionales</taxon>
        <taxon>Halieaceae</taxon>
        <taxon>Parahaliea</taxon>
    </lineage>
</organism>
<protein>
    <submittedName>
        <fullName evidence="2">DUF4124 domain-containing protein</fullName>
    </submittedName>
</protein>
<proteinExistence type="predicted"/>
<evidence type="ECO:0000259" key="1">
    <source>
        <dbReference type="Pfam" id="PF13511"/>
    </source>
</evidence>
<dbReference type="Proteomes" id="UP000321933">
    <property type="component" value="Unassembled WGS sequence"/>
</dbReference>
<reference evidence="2 3" key="1">
    <citation type="submission" date="2019-08" db="EMBL/GenBank/DDBJ databases">
        <title>Parahaliea maris sp. nov., isolated from the surface seawater.</title>
        <authorList>
            <person name="Liu Y."/>
        </authorList>
    </citation>
    <scope>NUCLEOTIDE SEQUENCE [LARGE SCALE GENOMIC DNA]</scope>
    <source>
        <strain evidence="2 3">S2-26</strain>
    </source>
</reference>
<dbReference type="InterPro" id="IPR025392">
    <property type="entry name" value="DUF4124"/>
</dbReference>
<dbReference type="Pfam" id="PF13511">
    <property type="entry name" value="DUF4124"/>
    <property type="match status" value="1"/>
</dbReference>
<name>A0A5C8ZRM7_9GAMM</name>
<comment type="caution">
    <text evidence="2">The sequence shown here is derived from an EMBL/GenBank/DDBJ whole genome shotgun (WGS) entry which is preliminary data.</text>
</comment>
<keyword evidence="3" id="KW-1185">Reference proteome</keyword>
<evidence type="ECO:0000313" key="2">
    <source>
        <dbReference type="EMBL" id="TXS90011.1"/>
    </source>
</evidence>
<accession>A0A5C8ZRM7</accession>